<dbReference type="Proteomes" id="UP001157160">
    <property type="component" value="Unassembled WGS sequence"/>
</dbReference>
<dbReference type="RefSeq" id="WP_284229708.1">
    <property type="nucleotide sequence ID" value="NZ_BSUL01000001.1"/>
</dbReference>
<reference evidence="1 2" key="1">
    <citation type="journal article" date="2014" name="Int. J. Syst. Evol. Microbiol.">
        <title>Complete genome sequence of Corynebacterium casei LMG S-19264T (=DSM 44701T), isolated from a smear-ripened cheese.</title>
        <authorList>
            <consortium name="US DOE Joint Genome Institute (JGI-PGF)"/>
            <person name="Walter F."/>
            <person name="Albersmeier A."/>
            <person name="Kalinowski J."/>
            <person name="Ruckert C."/>
        </authorList>
    </citation>
    <scope>NUCLEOTIDE SEQUENCE [LARGE SCALE GENOMIC DNA]</scope>
    <source>
        <strain evidence="1 2">NBRC 112289</strain>
    </source>
</reference>
<dbReference type="AlphaFoldDB" id="A0AA37UR16"/>
<protein>
    <submittedName>
        <fullName evidence="1">Uncharacterized protein</fullName>
    </submittedName>
</protein>
<sequence length="171" mass="19143">MRKLQWLTRILASPRRHEELRFDAQQWSVLGGHDTELLDAASVRARFSDEPFRRVKAFEAEEADAFSPSMTPLLGRRPIGAAERAGWIVVEDADRRAELRRDAARLRVEPDGHWWLRVALSLEGVEVGSGTSADVGAVEELLVLLAEGGSPSSNLAEKFYWREHDADVDPA</sequence>
<name>A0AA37UR16_9MICO</name>
<evidence type="ECO:0000313" key="1">
    <source>
        <dbReference type="EMBL" id="GMA27247.1"/>
    </source>
</evidence>
<comment type="caution">
    <text evidence="1">The sequence shown here is derived from an EMBL/GenBank/DDBJ whole genome shotgun (WGS) entry which is preliminary data.</text>
</comment>
<gene>
    <name evidence="1" type="ORF">GCM10025874_05000</name>
</gene>
<dbReference type="EMBL" id="BSUL01000001">
    <property type="protein sequence ID" value="GMA27247.1"/>
    <property type="molecule type" value="Genomic_DNA"/>
</dbReference>
<accession>A0AA37UR16</accession>
<keyword evidence="2" id="KW-1185">Reference proteome</keyword>
<proteinExistence type="predicted"/>
<organism evidence="1 2">
    <name type="scientific">Arenivirga flava</name>
    <dbReference type="NCBI Taxonomy" id="1930060"/>
    <lineage>
        <taxon>Bacteria</taxon>
        <taxon>Bacillati</taxon>
        <taxon>Actinomycetota</taxon>
        <taxon>Actinomycetes</taxon>
        <taxon>Micrococcales</taxon>
        <taxon>Microbacteriaceae</taxon>
        <taxon>Arenivirga</taxon>
    </lineage>
</organism>
<evidence type="ECO:0000313" key="2">
    <source>
        <dbReference type="Proteomes" id="UP001157160"/>
    </source>
</evidence>